<dbReference type="OrthoDB" id="9793325at2"/>
<dbReference type="InterPro" id="IPR050259">
    <property type="entry name" value="SDR"/>
</dbReference>
<dbReference type="PRINTS" id="PR00081">
    <property type="entry name" value="GDHRDH"/>
</dbReference>
<dbReference type="AlphaFoldDB" id="A0A1I7NVW3"/>
<dbReference type="InterPro" id="IPR002347">
    <property type="entry name" value="SDR_fam"/>
</dbReference>
<gene>
    <name evidence="2" type="ORF">SAMN05216456_3577</name>
</gene>
<evidence type="ECO:0000313" key="2">
    <source>
        <dbReference type="EMBL" id="SFV38713.1"/>
    </source>
</evidence>
<sequence length="262" mass="27075">MNLGLRGRNALVLGASQGLGLGVARALLDEGARVAISSRSRDSLEAVRSSLSDEQRDRCFIIPADLGAEDAARLLADTARQELGQVDILVNNSGGPPTGLPSAISMVDVEAQFTKMVTPLMGLTLALVPAMRERGWGRVLTIASSGVIQPIPHLPISNSLRSALVGFMKTLAGEVAHDGVTVNILAPGRIATDRTRSIDAAAAARAGKSEDDIARKSAATIPAGRYGTPEEFGAVATFLAGAPASYVTGSIIRVDGGAIRSI</sequence>
<dbReference type="EMBL" id="FPCK01000004">
    <property type="protein sequence ID" value="SFV38713.1"/>
    <property type="molecule type" value="Genomic_DNA"/>
</dbReference>
<comment type="similarity">
    <text evidence="1">Belongs to the short-chain dehydrogenases/reductases (SDR) family.</text>
</comment>
<keyword evidence="3" id="KW-1185">Reference proteome</keyword>
<proteinExistence type="inferred from homology"/>
<evidence type="ECO:0000256" key="1">
    <source>
        <dbReference type="ARBA" id="ARBA00006484"/>
    </source>
</evidence>
<dbReference type="SUPFAM" id="SSF51735">
    <property type="entry name" value="NAD(P)-binding Rossmann-fold domains"/>
    <property type="match status" value="1"/>
</dbReference>
<dbReference type="RefSeq" id="WP_092426992.1">
    <property type="nucleotide sequence ID" value="NZ_FPCK01000004.1"/>
</dbReference>
<evidence type="ECO:0000313" key="3">
    <source>
        <dbReference type="Proteomes" id="UP000199074"/>
    </source>
</evidence>
<dbReference type="PANTHER" id="PTHR42879:SF6">
    <property type="entry name" value="NADPH-DEPENDENT REDUCTASE BACG"/>
    <property type="match status" value="1"/>
</dbReference>
<dbReference type="Pfam" id="PF13561">
    <property type="entry name" value="adh_short_C2"/>
    <property type="match status" value="1"/>
</dbReference>
<protein>
    <submittedName>
        <fullName evidence="2">3-oxoacyl-[acyl-carrier protein] reductase</fullName>
    </submittedName>
</protein>
<accession>A0A1I7NVW3</accession>
<dbReference type="PRINTS" id="PR00080">
    <property type="entry name" value="SDRFAMILY"/>
</dbReference>
<dbReference type="PANTHER" id="PTHR42879">
    <property type="entry name" value="3-OXOACYL-(ACYL-CARRIER-PROTEIN) REDUCTASE"/>
    <property type="match status" value="1"/>
</dbReference>
<dbReference type="Gene3D" id="3.40.50.720">
    <property type="entry name" value="NAD(P)-binding Rossmann-like Domain"/>
    <property type="match status" value="1"/>
</dbReference>
<name>A0A1I7NVW3_9HYPH</name>
<dbReference type="InterPro" id="IPR036291">
    <property type="entry name" value="NAD(P)-bd_dom_sf"/>
</dbReference>
<organism evidence="2 3">
    <name type="scientific">Devosia crocina</name>
    <dbReference type="NCBI Taxonomy" id="429728"/>
    <lineage>
        <taxon>Bacteria</taxon>
        <taxon>Pseudomonadati</taxon>
        <taxon>Pseudomonadota</taxon>
        <taxon>Alphaproteobacteria</taxon>
        <taxon>Hyphomicrobiales</taxon>
        <taxon>Devosiaceae</taxon>
        <taxon>Devosia</taxon>
    </lineage>
</organism>
<dbReference type="STRING" id="429728.SAMN05216456_3577"/>
<reference evidence="2 3" key="1">
    <citation type="submission" date="2016-10" db="EMBL/GenBank/DDBJ databases">
        <authorList>
            <person name="de Groot N.N."/>
        </authorList>
    </citation>
    <scope>NUCLEOTIDE SEQUENCE [LARGE SCALE GENOMIC DNA]</scope>
    <source>
        <strain evidence="2 3">IPL20</strain>
    </source>
</reference>
<dbReference type="Proteomes" id="UP000199074">
    <property type="component" value="Unassembled WGS sequence"/>
</dbReference>